<comment type="subunit">
    <text evidence="8">Component of the Mediator complex.</text>
</comment>
<dbReference type="Gene3D" id="6.10.250.2620">
    <property type="match status" value="1"/>
</dbReference>
<comment type="similarity">
    <text evidence="2 8">Belongs to the Mediator complex subunit 17 family.</text>
</comment>
<dbReference type="GO" id="GO:0003712">
    <property type="term" value="F:transcription coregulator activity"/>
    <property type="evidence" value="ECO:0007669"/>
    <property type="project" value="InterPro"/>
</dbReference>
<feature type="compositionally biased region" description="Acidic residues" evidence="9">
    <location>
        <begin position="106"/>
        <end position="123"/>
    </location>
</feature>
<proteinExistence type="inferred from homology"/>
<evidence type="ECO:0000256" key="6">
    <source>
        <dbReference type="ARBA" id="ARBA00023242"/>
    </source>
</evidence>
<keyword evidence="11" id="KW-1185">Reference proteome</keyword>
<dbReference type="PANTHER" id="PTHR13114">
    <property type="entry name" value="MEDIATOR OF RNA POLYMERASE II TRANSCRIPTION SUBUNIT 17"/>
    <property type="match status" value="1"/>
</dbReference>
<keyword evidence="5 8" id="KW-0804">Transcription</keyword>
<evidence type="ECO:0000313" key="11">
    <source>
        <dbReference type="Proteomes" id="UP001271007"/>
    </source>
</evidence>
<dbReference type="GO" id="GO:0006357">
    <property type="term" value="P:regulation of transcription by RNA polymerase II"/>
    <property type="evidence" value="ECO:0007669"/>
    <property type="project" value="InterPro"/>
</dbReference>
<protein>
    <recommendedName>
        <fullName evidence="3 8">Mediator of RNA polymerase II transcription subunit 17</fullName>
    </recommendedName>
    <alternativeName>
        <fullName evidence="7 8">Mediator complex subunit 17</fullName>
    </alternativeName>
</protein>
<comment type="subcellular location">
    <subcellularLocation>
        <location evidence="1 8">Nucleus</location>
    </subcellularLocation>
</comment>
<keyword evidence="8" id="KW-0010">Activator</keyword>
<evidence type="ECO:0000256" key="9">
    <source>
        <dbReference type="SAM" id="MobiDB-lite"/>
    </source>
</evidence>
<keyword evidence="6 8" id="KW-0539">Nucleus</keyword>
<dbReference type="Pfam" id="PF10156">
    <property type="entry name" value="Med17"/>
    <property type="match status" value="2"/>
</dbReference>
<organism evidence="10 11">
    <name type="scientific">Extremus antarcticus</name>
    <dbReference type="NCBI Taxonomy" id="702011"/>
    <lineage>
        <taxon>Eukaryota</taxon>
        <taxon>Fungi</taxon>
        <taxon>Dikarya</taxon>
        <taxon>Ascomycota</taxon>
        <taxon>Pezizomycotina</taxon>
        <taxon>Dothideomycetes</taxon>
        <taxon>Dothideomycetidae</taxon>
        <taxon>Mycosphaerellales</taxon>
        <taxon>Extremaceae</taxon>
        <taxon>Extremus</taxon>
    </lineage>
</organism>
<sequence>MLDKDDTCGTRDEAALAFKLVYSFVLRATRASRLTSTCCERYSRVTRMAPAIADSFSIQPWARTGAEEGALKDILARANFERGHFRDISEASLQEELVTDGALELSESEEDEEEDEDEGEGPVESEQARRKPTTREELYKAKYEMLGEVKAAEQDILMALDFVSLLVSKDAPKQGATSISPFLKNAVPMGSLGIDLWQRMPADKTRDAQDELLATKDNVRKETEYWNQVLSISEEGWNVCRLPGQQNRLAVRFGFSESSPEFSRRGIAALIPKPDGSIALERGIGSKPQSLRVVLRKGSRVVGTSRLPEAPDDEDTALAARIRYARDSLYDEELYHEMVRESRTLASLGVHMTGSAIHLDTQSHLDDGLDISLDLVTLNEGPELQFDLSSSDDRLAQATLLAARLLLSQAHRARLKKRSEVPPPLSDKRTDSRPLLPILRPLLSFVMHQRATERLNSYLDEVARTLRAAKLEVDIQSAGFSLSEDAQSSNADSLISTLMRTWTSKAQLEVHGIGLGATLTFSAETELANNNSFSSNITLSTTKGAGVHRFDNFQELVRAADAKLASRLAEQLLALADDDWMFEANEALLTKDTAVGQKSESVWVTMKSGSETLSLRTLKKTFVWTLNAQCAEESFRNAAVELLTAKEG</sequence>
<dbReference type="GO" id="GO:0070847">
    <property type="term" value="C:core mediator complex"/>
    <property type="evidence" value="ECO:0007669"/>
    <property type="project" value="TreeGrafter"/>
</dbReference>
<dbReference type="AlphaFoldDB" id="A0AAJ0DHF3"/>
<dbReference type="PANTHER" id="PTHR13114:SF7">
    <property type="entry name" value="MEDIATOR OF RNA POLYMERASE II TRANSCRIPTION SUBUNIT 17"/>
    <property type="match status" value="1"/>
</dbReference>
<reference evidence="10" key="1">
    <citation type="submission" date="2023-04" db="EMBL/GenBank/DDBJ databases">
        <title>Black Yeasts Isolated from many extreme environments.</title>
        <authorList>
            <person name="Coleine C."/>
            <person name="Stajich J.E."/>
            <person name="Selbmann L."/>
        </authorList>
    </citation>
    <scope>NUCLEOTIDE SEQUENCE</scope>
    <source>
        <strain evidence="10">CCFEE 5312</strain>
    </source>
</reference>
<dbReference type="InterPro" id="IPR019313">
    <property type="entry name" value="Mediator_Med17"/>
</dbReference>
<feature type="region of interest" description="Disordered" evidence="9">
    <location>
        <begin position="104"/>
        <end position="134"/>
    </location>
</feature>
<dbReference type="EMBL" id="JAWDJX010000034">
    <property type="protein sequence ID" value="KAK3050225.1"/>
    <property type="molecule type" value="Genomic_DNA"/>
</dbReference>
<comment type="function">
    <text evidence="8">Component of the Mediator complex, a coactivator involved in the regulated transcription of nearly all RNA polymerase II-dependent genes. Mediator functions as a bridge to convey information from gene-specific regulatory proteins to the basal RNA polymerase II transcription machinery. Mediator is recruited to promoters by direct interactions with regulatory proteins and serves as a scaffold for the assembly of a functional preinitiation complex with RNA polymerase II and the general transcription factors.</text>
</comment>
<evidence type="ECO:0000313" key="10">
    <source>
        <dbReference type="EMBL" id="KAK3050225.1"/>
    </source>
</evidence>
<dbReference type="GO" id="GO:0016592">
    <property type="term" value="C:mediator complex"/>
    <property type="evidence" value="ECO:0007669"/>
    <property type="project" value="InterPro"/>
</dbReference>
<name>A0AAJ0DHF3_9PEZI</name>
<gene>
    <name evidence="10" type="primary">SRB4</name>
    <name evidence="8" type="synonym">MED17</name>
    <name evidence="10" type="ORF">LTR09_008614</name>
</gene>
<evidence type="ECO:0000256" key="8">
    <source>
        <dbReference type="RuleBase" id="RU364140"/>
    </source>
</evidence>
<comment type="caution">
    <text evidence="10">The sequence shown here is derived from an EMBL/GenBank/DDBJ whole genome shotgun (WGS) entry which is preliminary data.</text>
</comment>
<dbReference type="Proteomes" id="UP001271007">
    <property type="component" value="Unassembled WGS sequence"/>
</dbReference>
<keyword evidence="4 8" id="KW-0805">Transcription regulation</keyword>
<evidence type="ECO:0000256" key="1">
    <source>
        <dbReference type="ARBA" id="ARBA00004123"/>
    </source>
</evidence>
<evidence type="ECO:0000256" key="7">
    <source>
        <dbReference type="ARBA" id="ARBA00032014"/>
    </source>
</evidence>
<evidence type="ECO:0000256" key="5">
    <source>
        <dbReference type="ARBA" id="ARBA00023163"/>
    </source>
</evidence>
<accession>A0AAJ0DHF3</accession>
<evidence type="ECO:0000256" key="2">
    <source>
        <dbReference type="ARBA" id="ARBA00005635"/>
    </source>
</evidence>
<evidence type="ECO:0000256" key="3">
    <source>
        <dbReference type="ARBA" id="ARBA00019610"/>
    </source>
</evidence>
<evidence type="ECO:0000256" key="4">
    <source>
        <dbReference type="ARBA" id="ARBA00023015"/>
    </source>
</evidence>